<feature type="short sequence motif" description="GXSXG" evidence="4">
    <location>
        <begin position="61"/>
        <end position="65"/>
    </location>
</feature>
<dbReference type="GO" id="GO:0016020">
    <property type="term" value="C:membrane"/>
    <property type="evidence" value="ECO:0007669"/>
    <property type="project" value="TreeGrafter"/>
</dbReference>
<gene>
    <name evidence="6" type="ORF">CX676_08620</name>
</gene>
<dbReference type="PANTHER" id="PTHR24185:SF1">
    <property type="entry name" value="CALCIUM-INDEPENDENT PHOSPHOLIPASE A2-GAMMA"/>
    <property type="match status" value="1"/>
</dbReference>
<keyword evidence="3 4" id="KW-0443">Lipid metabolism</keyword>
<dbReference type="PANTHER" id="PTHR24185">
    <property type="entry name" value="CALCIUM-INDEPENDENT PHOSPHOLIPASE A2-GAMMA"/>
    <property type="match status" value="1"/>
</dbReference>
<dbReference type="GO" id="GO:0016042">
    <property type="term" value="P:lipid catabolic process"/>
    <property type="evidence" value="ECO:0007669"/>
    <property type="project" value="UniProtKB-UniRule"/>
</dbReference>
<dbReference type="KEGG" id="pzh:CX676_08620"/>
<feature type="domain" description="PNPLA" evidence="5">
    <location>
        <begin position="18"/>
        <end position="219"/>
    </location>
</feature>
<feature type="short sequence motif" description="GXGXXG" evidence="4">
    <location>
        <begin position="22"/>
        <end position="27"/>
    </location>
</feature>
<dbReference type="GO" id="GO:0006631">
    <property type="term" value="P:fatty acid metabolic process"/>
    <property type="evidence" value="ECO:0007669"/>
    <property type="project" value="TreeGrafter"/>
</dbReference>
<name>A0A2H5EY34_9RHOB</name>
<feature type="active site" description="Proton acceptor" evidence="4">
    <location>
        <position position="205"/>
    </location>
</feature>
<proteinExistence type="predicted"/>
<dbReference type="InterPro" id="IPR002641">
    <property type="entry name" value="PNPLA_dom"/>
</dbReference>
<dbReference type="Proteomes" id="UP000234530">
    <property type="component" value="Chromosome"/>
</dbReference>
<dbReference type="Gene3D" id="3.40.1090.10">
    <property type="entry name" value="Cytosolic phospholipase A2 catalytic domain"/>
    <property type="match status" value="1"/>
</dbReference>
<reference evidence="6 7" key="1">
    <citation type="journal article" date="2013" name="Antonie Van Leeuwenhoek">
        <title>Paracoccus zhejiangensis sp. nov., isolated from activated sludge in wastewater-treatment system.</title>
        <authorList>
            <person name="Wu Z.G."/>
            <person name="Zhang D.F."/>
            <person name="Liu Y.L."/>
            <person name="Wang F."/>
            <person name="Jiang X."/>
            <person name="Li C."/>
            <person name="Li S.P."/>
            <person name="Hong Q."/>
            <person name="Li W.J."/>
        </authorList>
    </citation>
    <scope>NUCLEOTIDE SEQUENCE [LARGE SCALE GENOMIC DNA]</scope>
    <source>
        <strain evidence="6 7">J6</strain>
    </source>
</reference>
<feature type="short sequence motif" description="DGA/G" evidence="4">
    <location>
        <begin position="205"/>
        <end position="207"/>
    </location>
</feature>
<evidence type="ECO:0000259" key="5">
    <source>
        <dbReference type="PROSITE" id="PS51635"/>
    </source>
</evidence>
<dbReference type="AlphaFoldDB" id="A0A2H5EY34"/>
<keyword evidence="7" id="KW-1185">Reference proteome</keyword>
<keyword evidence="2 4" id="KW-0442">Lipid degradation</keyword>
<dbReference type="InterPro" id="IPR016035">
    <property type="entry name" value="Acyl_Trfase/lysoPLipase"/>
</dbReference>
<organism evidence="6 7">
    <name type="scientific">Paracoccus zhejiangensis</name>
    <dbReference type="NCBI Taxonomy" id="1077935"/>
    <lineage>
        <taxon>Bacteria</taxon>
        <taxon>Pseudomonadati</taxon>
        <taxon>Pseudomonadota</taxon>
        <taxon>Alphaproteobacteria</taxon>
        <taxon>Rhodobacterales</taxon>
        <taxon>Paracoccaceae</taxon>
        <taxon>Paracoccus</taxon>
    </lineage>
</organism>
<feature type="active site" description="Nucleophile" evidence="4">
    <location>
        <position position="63"/>
    </location>
</feature>
<sequence length="381" mass="41474">MSKDLNAHLFGPGPKRILALDGGGIRGILTLQMLRKIEALVRERSGNPDAVLADYFDLIGGTSTGAIIAAALALGWPVDRVDAIYRELGNDIFKSSMFRKGLLRPKFSAKAIREGLEREFGEICLGGPELKTGLAVVVKRLDTGSPWVIHNCPKGTYFNQREGTGSIANKDFLLREVVRASAAAPTYFEPERIRVSADLEGAFVDGGVSPHNNPALQLLMLAALKRHGLDWPTGSDKLLIVSLGTGTKTAALDQEKVMMMPAAELGVRGLTSLMDDAAALNELLLQWMSDSPTAREIDSEIGDLKEDLLGGGNPLLTYLRYNVEFDQDWLKDRLDLDFTADQLDSLAQMDKPENMDQLIQIGKAATALIDPAHFDAKFDIA</sequence>
<dbReference type="OrthoDB" id="9807112at2"/>
<accession>A0A2H5EY34</accession>
<dbReference type="PROSITE" id="PS51635">
    <property type="entry name" value="PNPLA"/>
    <property type="match status" value="1"/>
</dbReference>
<keyword evidence="1 4" id="KW-0378">Hydrolase</keyword>
<dbReference type="GO" id="GO:0004620">
    <property type="term" value="F:phospholipase activity"/>
    <property type="evidence" value="ECO:0007669"/>
    <property type="project" value="TreeGrafter"/>
</dbReference>
<evidence type="ECO:0000256" key="4">
    <source>
        <dbReference type="PROSITE-ProRule" id="PRU01161"/>
    </source>
</evidence>
<protein>
    <submittedName>
        <fullName evidence="6">Patatin</fullName>
    </submittedName>
</protein>
<evidence type="ECO:0000313" key="7">
    <source>
        <dbReference type="Proteomes" id="UP000234530"/>
    </source>
</evidence>
<dbReference type="RefSeq" id="WP_101752249.1">
    <property type="nucleotide sequence ID" value="NZ_CP025430.1"/>
</dbReference>
<evidence type="ECO:0000256" key="2">
    <source>
        <dbReference type="ARBA" id="ARBA00022963"/>
    </source>
</evidence>
<evidence type="ECO:0000256" key="3">
    <source>
        <dbReference type="ARBA" id="ARBA00023098"/>
    </source>
</evidence>
<dbReference type="SUPFAM" id="SSF52151">
    <property type="entry name" value="FabD/lysophospholipase-like"/>
    <property type="match status" value="1"/>
</dbReference>
<evidence type="ECO:0000313" key="6">
    <source>
        <dbReference type="EMBL" id="AUH64211.1"/>
    </source>
</evidence>
<dbReference type="Pfam" id="PF01734">
    <property type="entry name" value="Patatin"/>
    <property type="match status" value="1"/>
</dbReference>
<evidence type="ECO:0000256" key="1">
    <source>
        <dbReference type="ARBA" id="ARBA00022801"/>
    </source>
</evidence>
<dbReference type="EMBL" id="CP025430">
    <property type="protein sequence ID" value="AUH64211.1"/>
    <property type="molecule type" value="Genomic_DNA"/>
</dbReference>